<dbReference type="AlphaFoldDB" id="A0A9W8CJ56"/>
<keyword evidence="6" id="KW-1185">Reference proteome</keyword>
<proteinExistence type="inferred from homology"/>
<dbReference type="Proteomes" id="UP001145021">
    <property type="component" value="Unassembled WGS sequence"/>
</dbReference>
<organism evidence="5 6">
    <name type="scientific">Coemansia asiatica</name>
    <dbReference type="NCBI Taxonomy" id="1052880"/>
    <lineage>
        <taxon>Eukaryota</taxon>
        <taxon>Fungi</taxon>
        <taxon>Fungi incertae sedis</taxon>
        <taxon>Zoopagomycota</taxon>
        <taxon>Kickxellomycotina</taxon>
        <taxon>Kickxellomycetes</taxon>
        <taxon>Kickxellales</taxon>
        <taxon>Kickxellaceae</taxon>
        <taxon>Coemansia</taxon>
    </lineage>
</organism>
<dbReference type="PANTHER" id="PTHR42748">
    <property type="entry name" value="NITROGEN METABOLITE REPRESSION PROTEIN NMRA FAMILY MEMBER"/>
    <property type="match status" value="1"/>
</dbReference>
<sequence>SLRKAFKDIDIVFGVTQFFQKEIMDKIEAGDIDAEYIQGKNMVDAAIAAGVKDMVFSSLDSMKKVSGGKYPNVLHFEGKYRIQEYLISKADQIRGFVVHVGSYMENFVNYARISSEDNMTVEFYFPYSAEIMLPLVDGAKDTGAVVAYILDHPEEYLGKVVEISGGYYEAQDMVKAFTEVIGKPARYVQTAYEDVPSEELKEMFYALQEFGLFSGKEKLHAQNEKIDYKFVTPTEFWKNRGWAGPVSSSQRTI</sequence>
<name>A0A9W8CJ56_9FUNG</name>
<evidence type="ECO:0000256" key="1">
    <source>
        <dbReference type="ARBA" id="ARBA00006328"/>
    </source>
</evidence>
<protein>
    <recommendedName>
        <fullName evidence="4">NmrA-like domain-containing protein</fullName>
    </recommendedName>
</protein>
<dbReference type="SUPFAM" id="SSF51735">
    <property type="entry name" value="NAD(P)-binding Rossmann-fold domains"/>
    <property type="match status" value="1"/>
</dbReference>
<keyword evidence="2" id="KW-0521">NADP</keyword>
<evidence type="ECO:0000259" key="4">
    <source>
        <dbReference type="Pfam" id="PF05368"/>
    </source>
</evidence>
<dbReference type="InterPro" id="IPR051164">
    <property type="entry name" value="NmrA-like_oxidored"/>
</dbReference>
<evidence type="ECO:0000313" key="6">
    <source>
        <dbReference type="Proteomes" id="UP001145021"/>
    </source>
</evidence>
<comment type="similarity">
    <text evidence="1">Belongs to the NmrA-type oxidoreductase family.</text>
</comment>
<dbReference type="PANTHER" id="PTHR42748:SF30">
    <property type="entry name" value="NMRA-LIKE DOMAIN-CONTAINING PROTEIN"/>
    <property type="match status" value="1"/>
</dbReference>
<feature type="domain" description="NmrA-like" evidence="4">
    <location>
        <begin position="1"/>
        <end position="222"/>
    </location>
</feature>
<dbReference type="InterPro" id="IPR036291">
    <property type="entry name" value="NAD(P)-bd_dom_sf"/>
</dbReference>
<keyword evidence="3" id="KW-0560">Oxidoreductase</keyword>
<feature type="non-terminal residue" evidence="5">
    <location>
        <position position="1"/>
    </location>
</feature>
<dbReference type="InterPro" id="IPR008030">
    <property type="entry name" value="NmrA-like"/>
</dbReference>
<evidence type="ECO:0000313" key="5">
    <source>
        <dbReference type="EMBL" id="KAJ1644459.1"/>
    </source>
</evidence>
<comment type="caution">
    <text evidence="5">The sequence shown here is derived from an EMBL/GenBank/DDBJ whole genome shotgun (WGS) entry which is preliminary data.</text>
</comment>
<dbReference type="GO" id="GO:0005634">
    <property type="term" value="C:nucleus"/>
    <property type="evidence" value="ECO:0007669"/>
    <property type="project" value="TreeGrafter"/>
</dbReference>
<dbReference type="Gene3D" id="3.40.50.720">
    <property type="entry name" value="NAD(P)-binding Rossmann-like Domain"/>
    <property type="match status" value="1"/>
</dbReference>
<evidence type="ECO:0000256" key="2">
    <source>
        <dbReference type="ARBA" id="ARBA00022857"/>
    </source>
</evidence>
<dbReference type="GO" id="GO:0016491">
    <property type="term" value="F:oxidoreductase activity"/>
    <property type="evidence" value="ECO:0007669"/>
    <property type="project" value="UniProtKB-KW"/>
</dbReference>
<accession>A0A9W8CJ56</accession>
<gene>
    <name evidence="5" type="ORF">LPJ64_003876</name>
</gene>
<evidence type="ECO:0000256" key="3">
    <source>
        <dbReference type="ARBA" id="ARBA00023002"/>
    </source>
</evidence>
<dbReference type="Pfam" id="PF05368">
    <property type="entry name" value="NmrA"/>
    <property type="match status" value="1"/>
</dbReference>
<dbReference type="Gene3D" id="3.90.25.10">
    <property type="entry name" value="UDP-galactose 4-epimerase, domain 1"/>
    <property type="match status" value="1"/>
</dbReference>
<reference evidence="5" key="1">
    <citation type="submission" date="2022-07" db="EMBL/GenBank/DDBJ databases">
        <title>Phylogenomic reconstructions and comparative analyses of Kickxellomycotina fungi.</title>
        <authorList>
            <person name="Reynolds N.K."/>
            <person name="Stajich J.E."/>
            <person name="Barry K."/>
            <person name="Grigoriev I.V."/>
            <person name="Crous P."/>
            <person name="Smith M.E."/>
        </authorList>
    </citation>
    <scope>NUCLEOTIDE SEQUENCE</scope>
    <source>
        <strain evidence="5">NBRC 105413</strain>
    </source>
</reference>
<dbReference type="EMBL" id="JANBOH010000164">
    <property type="protein sequence ID" value="KAJ1644459.1"/>
    <property type="molecule type" value="Genomic_DNA"/>
</dbReference>